<sequence>MAFLFGLVVGAVIGVGLVAAFVRSENSRSRQRFELAAAISAFSKMTVEDSKKILPAEYYPSWVLNWLNLELTKIWPYVNEAASDLIRSSVEPVLEQYKSVFLDSLKFSKLTLGTIAPQFTGWFQSIGLCLPKFLTFNDFLLKSYLLITLLIG</sequence>
<gene>
    <name evidence="7" type="ORF">Taro_035584</name>
</gene>
<evidence type="ECO:0000256" key="2">
    <source>
        <dbReference type="ARBA" id="ARBA00022448"/>
    </source>
</evidence>
<feature type="domain" description="SMP-LTD" evidence="6">
    <location>
        <begin position="60"/>
        <end position="152"/>
    </location>
</feature>
<dbReference type="GO" id="GO:0005783">
    <property type="term" value="C:endoplasmic reticulum"/>
    <property type="evidence" value="ECO:0007669"/>
    <property type="project" value="TreeGrafter"/>
</dbReference>
<comment type="subcellular location">
    <subcellularLocation>
        <location evidence="1">Membrane</location>
    </subcellularLocation>
</comment>
<dbReference type="PANTHER" id="PTHR10774:SF149">
    <property type="entry name" value="SYNAPTOTAGMIN-5"/>
    <property type="match status" value="1"/>
</dbReference>
<dbReference type="PANTHER" id="PTHR10774">
    <property type="entry name" value="EXTENDED SYNAPTOTAGMIN-RELATED"/>
    <property type="match status" value="1"/>
</dbReference>
<dbReference type="InterPro" id="IPR031468">
    <property type="entry name" value="SMP_LBD"/>
</dbReference>
<dbReference type="EMBL" id="NMUH01002922">
    <property type="protein sequence ID" value="MQM02805.1"/>
    <property type="molecule type" value="Genomic_DNA"/>
</dbReference>
<accession>A0A843WDM5</accession>
<organism evidence="7 8">
    <name type="scientific">Colocasia esculenta</name>
    <name type="common">Wild taro</name>
    <name type="synonym">Arum esculentum</name>
    <dbReference type="NCBI Taxonomy" id="4460"/>
    <lineage>
        <taxon>Eukaryota</taxon>
        <taxon>Viridiplantae</taxon>
        <taxon>Streptophyta</taxon>
        <taxon>Embryophyta</taxon>
        <taxon>Tracheophyta</taxon>
        <taxon>Spermatophyta</taxon>
        <taxon>Magnoliopsida</taxon>
        <taxon>Liliopsida</taxon>
        <taxon>Araceae</taxon>
        <taxon>Aroideae</taxon>
        <taxon>Colocasieae</taxon>
        <taxon>Colocasia</taxon>
    </lineage>
</organism>
<dbReference type="GO" id="GO:0008289">
    <property type="term" value="F:lipid binding"/>
    <property type="evidence" value="ECO:0007669"/>
    <property type="project" value="UniProtKB-KW"/>
</dbReference>
<evidence type="ECO:0000259" key="6">
    <source>
        <dbReference type="PROSITE" id="PS51847"/>
    </source>
</evidence>
<evidence type="ECO:0000256" key="1">
    <source>
        <dbReference type="ARBA" id="ARBA00004370"/>
    </source>
</evidence>
<reference evidence="7" key="1">
    <citation type="submission" date="2017-07" db="EMBL/GenBank/DDBJ databases">
        <title>Taro Niue Genome Assembly and Annotation.</title>
        <authorList>
            <person name="Atibalentja N."/>
            <person name="Keating K."/>
            <person name="Fields C.J."/>
        </authorList>
    </citation>
    <scope>NUCLEOTIDE SEQUENCE</scope>
    <source>
        <strain evidence="7">Niue_2</strain>
        <tissue evidence="7">Leaf</tissue>
    </source>
</reference>
<proteinExistence type="predicted"/>
<dbReference type="Proteomes" id="UP000652761">
    <property type="component" value="Unassembled WGS sequence"/>
</dbReference>
<name>A0A843WDM5_COLES</name>
<dbReference type="GO" id="GO:0006869">
    <property type="term" value="P:lipid transport"/>
    <property type="evidence" value="ECO:0007669"/>
    <property type="project" value="UniProtKB-KW"/>
</dbReference>
<evidence type="ECO:0000256" key="4">
    <source>
        <dbReference type="ARBA" id="ARBA00023121"/>
    </source>
</evidence>
<keyword evidence="4" id="KW-0446">Lipid-binding</keyword>
<keyword evidence="5" id="KW-0472">Membrane</keyword>
<dbReference type="OrthoDB" id="67700at2759"/>
<protein>
    <recommendedName>
        <fullName evidence="6">SMP-LTD domain-containing protein</fullName>
    </recommendedName>
</protein>
<evidence type="ECO:0000256" key="5">
    <source>
        <dbReference type="ARBA" id="ARBA00023136"/>
    </source>
</evidence>
<comment type="caution">
    <text evidence="7">The sequence shown here is derived from an EMBL/GenBank/DDBJ whole genome shotgun (WGS) entry which is preliminary data.</text>
</comment>
<keyword evidence="3" id="KW-0445">Lipid transport</keyword>
<dbReference type="InterPro" id="IPR045050">
    <property type="entry name" value="Synaptotagmin_plant"/>
</dbReference>
<dbReference type="PROSITE" id="PS51847">
    <property type="entry name" value="SMP"/>
    <property type="match status" value="1"/>
</dbReference>
<evidence type="ECO:0000256" key="3">
    <source>
        <dbReference type="ARBA" id="ARBA00023055"/>
    </source>
</evidence>
<evidence type="ECO:0000313" key="7">
    <source>
        <dbReference type="EMBL" id="MQM02805.1"/>
    </source>
</evidence>
<keyword evidence="2" id="KW-0813">Transport</keyword>
<dbReference type="AlphaFoldDB" id="A0A843WDM5"/>
<evidence type="ECO:0000313" key="8">
    <source>
        <dbReference type="Proteomes" id="UP000652761"/>
    </source>
</evidence>
<keyword evidence="8" id="KW-1185">Reference proteome</keyword>
<dbReference type="GO" id="GO:0016020">
    <property type="term" value="C:membrane"/>
    <property type="evidence" value="ECO:0007669"/>
    <property type="project" value="UniProtKB-SubCell"/>
</dbReference>